<feature type="region of interest" description="Disordered" evidence="1">
    <location>
        <begin position="339"/>
        <end position="363"/>
    </location>
</feature>
<dbReference type="RefSeq" id="WP_246491085.1">
    <property type="nucleotide sequence ID" value="NZ_JACHHY010000036.1"/>
</dbReference>
<dbReference type="PANTHER" id="PTHR34400:SF4">
    <property type="entry name" value="MEMBRANE PROTEIN"/>
    <property type="match status" value="1"/>
</dbReference>
<name>A0A840MPA2_9PROT</name>
<evidence type="ECO:0000313" key="3">
    <source>
        <dbReference type="EMBL" id="MBB5020468.1"/>
    </source>
</evidence>
<feature type="domain" description="Iminophenyl-pyruvate dimer synthase" evidence="2">
    <location>
        <begin position="16"/>
        <end position="239"/>
    </location>
</feature>
<evidence type="ECO:0000313" key="4">
    <source>
        <dbReference type="Proteomes" id="UP000575898"/>
    </source>
</evidence>
<keyword evidence="4" id="KW-1185">Reference proteome</keyword>
<comment type="caution">
    <text evidence="3">The sequence shown here is derived from an EMBL/GenBank/DDBJ whole genome shotgun (WGS) entry which is preliminary data.</text>
</comment>
<proteinExistence type="predicted"/>
<sequence>MMNTLEQEKHELYRRLQVALAIELSTIPVYMTSLISIKPGRNRVAANIIRSVMMEEMLHLSLAGNLLSAIGGRVQFDADTLPAFPLLLKFDGKGFKDREFEVDLGPFSEKNIAIFTEIELPDGWRERRMLPMAVPELDVPGYTIGAFYDAILQSLTALCTAHGQAAVFTGNPAHQLNWNFYWAGGGRPVIITDLASAKEAIEIIVTQGEGARHSMYDDDHHYFGQPESIAHFFRFREIQFGRHYQRGDNPRQPPTGEPFEVDYNEAYPIKVNAKATDYAGDPAMARLNNTFNSLYSLMLYQIAEALNGATGAMYTAILNSMHDMTAIALQMVATPIANDPSGRHGAPSFEWVSPTPGQTGDTP</sequence>
<organism evidence="3 4">
    <name type="scientific">Chitinivorax tropicus</name>
    <dbReference type="NCBI Taxonomy" id="714531"/>
    <lineage>
        <taxon>Bacteria</taxon>
        <taxon>Pseudomonadati</taxon>
        <taxon>Pseudomonadota</taxon>
        <taxon>Betaproteobacteria</taxon>
        <taxon>Chitinivorax</taxon>
    </lineage>
</organism>
<evidence type="ECO:0000256" key="1">
    <source>
        <dbReference type="SAM" id="MobiDB-lite"/>
    </source>
</evidence>
<dbReference type="InterPro" id="IPR012347">
    <property type="entry name" value="Ferritin-like"/>
</dbReference>
<dbReference type="EMBL" id="JACHHY010000036">
    <property type="protein sequence ID" value="MBB5020468.1"/>
    <property type="molecule type" value="Genomic_DNA"/>
</dbReference>
<accession>A0A840MPA2</accession>
<protein>
    <recommendedName>
        <fullName evidence="2">Iminophenyl-pyruvate dimer synthase domain-containing protein</fullName>
    </recommendedName>
</protein>
<evidence type="ECO:0000259" key="2">
    <source>
        <dbReference type="Pfam" id="PF12902"/>
    </source>
</evidence>
<reference evidence="3 4" key="1">
    <citation type="submission" date="2020-08" db="EMBL/GenBank/DDBJ databases">
        <title>Genomic Encyclopedia of Type Strains, Phase IV (KMG-IV): sequencing the most valuable type-strain genomes for metagenomic binning, comparative biology and taxonomic classification.</title>
        <authorList>
            <person name="Goeker M."/>
        </authorList>
    </citation>
    <scope>NUCLEOTIDE SEQUENCE [LARGE SCALE GENOMIC DNA]</scope>
    <source>
        <strain evidence="3 4">DSM 27165</strain>
    </source>
</reference>
<dbReference type="PANTHER" id="PTHR34400">
    <property type="match status" value="1"/>
</dbReference>
<dbReference type="Gene3D" id="1.20.1260.10">
    <property type="match status" value="1"/>
</dbReference>
<dbReference type="Pfam" id="PF12902">
    <property type="entry name" value="Ferritin-like"/>
    <property type="match status" value="1"/>
</dbReference>
<dbReference type="Proteomes" id="UP000575898">
    <property type="component" value="Unassembled WGS sequence"/>
</dbReference>
<dbReference type="AlphaFoldDB" id="A0A840MPA2"/>
<gene>
    <name evidence="3" type="ORF">HNQ59_003788</name>
</gene>
<dbReference type="InterPro" id="IPR026820">
    <property type="entry name" value="VioB/RebD_dom"/>
</dbReference>